<gene>
    <name evidence="1" type="ORF">A2519_06755</name>
</gene>
<dbReference type="InterPro" id="IPR029056">
    <property type="entry name" value="Ribokinase-like"/>
</dbReference>
<dbReference type="SUPFAM" id="SSF53613">
    <property type="entry name" value="Ribokinase-like"/>
    <property type="match status" value="1"/>
</dbReference>
<accession>A0A1F7F984</accession>
<comment type="caution">
    <text evidence="1">The sequence shown here is derived from an EMBL/GenBank/DDBJ whole genome shotgun (WGS) entry which is preliminary data.</text>
</comment>
<sequence length="182" mass="19869">MTVFDTILGTGGIGSGIIFRLKGNCDLGRNESRMATRVPQRDFCKLHIIMHYFSLLSRELGLKAKFFPVGAVGNDDVGQAMRLSMKESGMDLRHVRVFNTAATLFAVCYQFPDHTGGNITEEKSASHLVSPAMIDKAASLLRIKKRPLHGIGSAGSTACFAHTPIAARQRTSGFYSSLVCFR</sequence>
<name>A0A1F7F984_UNCRA</name>
<dbReference type="AlphaFoldDB" id="A0A1F7F984"/>
<proteinExistence type="predicted"/>
<organism evidence="1 2">
    <name type="scientific">Candidatus Raymondbacteria bacterium RIFOXYD12_FULL_49_13</name>
    <dbReference type="NCBI Taxonomy" id="1817890"/>
    <lineage>
        <taxon>Bacteria</taxon>
        <taxon>Raymondiibacteriota</taxon>
    </lineage>
</organism>
<dbReference type="EMBL" id="MFYX01000097">
    <property type="protein sequence ID" value="OGK03092.1"/>
    <property type="molecule type" value="Genomic_DNA"/>
</dbReference>
<protein>
    <recommendedName>
        <fullName evidence="3">Carbohydrate kinase PfkB domain-containing protein</fullName>
    </recommendedName>
</protein>
<reference evidence="1 2" key="1">
    <citation type="journal article" date="2016" name="Nat. Commun.">
        <title>Thousands of microbial genomes shed light on interconnected biogeochemical processes in an aquifer system.</title>
        <authorList>
            <person name="Anantharaman K."/>
            <person name="Brown C.T."/>
            <person name="Hug L.A."/>
            <person name="Sharon I."/>
            <person name="Castelle C.J."/>
            <person name="Probst A.J."/>
            <person name="Thomas B.C."/>
            <person name="Singh A."/>
            <person name="Wilkins M.J."/>
            <person name="Karaoz U."/>
            <person name="Brodie E.L."/>
            <person name="Williams K.H."/>
            <person name="Hubbard S.S."/>
            <person name="Banfield J.F."/>
        </authorList>
    </citation>
    <scope>NUCLEOTIDE SEQUENCE [LARGE SCALE GENOMIC DNA]</scope>
</reference>
<evidence type="ECO:0000313" key="2">
    <source>
        <dbReference type="Proteomes" id="UP000179243"/>
    </source>
</evidence>
<dbReference type="Gene3D" id="3.40.1190.20">
    <property type="match status" value="1"/>
</dbReference>
<evidence type="ECO:0000313" key="1">
    <source>
        <dbReference type="EMBL" id="OGK03092.1"/>
    </source>
</evidence>
<evidence type="ECO:0008006" key="3">
    <source>
        <dbReference type="Google" id="ProtNLM"/>
    </source>
</evidence>
<dbReference type="Proteomes" id="UP000179243">
    <property type="component" value="Unassembled WGS sequence"/>
</dbReference>